<accession>A0ABQ4GY04</accession>
<dbReference type="SUPFAM" id="SSF56349">
    <property type="entry name" value="DNA breaking-rejoining enzymes"/>
    <property type="match status" value="1"/>
</dbReference>
<gene>
    <name evidence="1" type="ORF">Msi02_71400</name>
</gene>
<comment type="caution">
    <text evidence="1">The sequence shown here is derived from an EMBL/GenBank/DDBJ whole genome shotgun (WGS) entry which is preliminary data.</text>
</comment>
<evidence type="ECO:0000313" key="1">
    <source>
        <dbReference type="EMBL" id="GIH66323.1"/>
    </source>
</evidence>
<sequence>MAEPGVPFVIPRGRGIRVYSPEVVHLASWTPVLEDLTPHGLRHGHQVWMDDLDLSEALKVERMGHKIRDIRGVYKHVSPQAREALRAGLQELWKASLRERAALCPHSPVPLLDAMLEPYRRTAREDFWRKNVANNVRALSG</sequence>
<protein>
    <submittedName>
        <fullName evidence="1">Uncharacterized protein</fullName>
    </submittedName>
</protein>
<organism evidence="1 2">
    <name type="scientific">Microbispora siamensis</name>
    <dbReference type="NCBI Taxonomy" id="564413"/>
    <lineage>
        <taxon>Bacteria</taxon>
        <taxon>Bacillati</taxon>
        <taxon>Actinomycetota</taxon>
        <taxon>Actinomycetes</taxon>
        <taxon>Streptosporangiales</taxon>
        <taxon>Streptosporangiaceae</taxon>
        <taxon>Microbispora</taxon>
    </lineage>
</organism>
<reference evidence="1 2" key="1">
    <citation type="submission" date="2021-01" db="EMBL/GenBank/DDBJ databases">
        <title>Whole genome shotgun sequence of Microbispora siamensis NBRC 104113.</title>
        <authorList>
            <person name="Komaki H."/>
            <person name="Tamura T."/>
        </authorList>
    </citation>
    <scope>NUCLEOTIDE SEQUENCE [LARGE SCALE GENOMIC DNA]</scope>
    <source>
        <strain evidence="1 2">NBRC 104113</strain>
    </source>
</reference>
<evidence type="ECO:0000313" key="2">
    <source>
        <dbReference type="Proteomes" id="UP000660454"/>
    </source>
</evidence>
<dbReference type="InterPro" id="IPR011010">
    <property type="entry name" value="DNA_brk_join_enz"/>
</dbReference>
<dbReference type="Proteomes" id="UP000660454">
    <property type="component" value="Unassembled WGS sequence"/>
</dbReference>
<dbReference type="EMBL" id="BOOF01000052">
    <property type="protein sequence ID" value="GIH66323.1"/>
    <property type="molecule type" value="Genomic_DNA"/>
</dbReference>
<name>A0ABQ4GY04_9ACTN</name>
<keyword evidence="2" id="KW-1185">Reference proteome</keyword>
<proteinExistence type="predicted"/>